<accession>A0A6A4H6V3</accession>
<reference evidence="1" key="1">
    <citation type="journal article" date="2019" name="Environ. Microbiol.">
        <title>Fungal ecological strategies reflected in gene transcription - a case study of two litter decomposers.</title>
        <authorList>
            <person name="Barbi F."/>
            <person name="Kohler A."/>
            <person name="Barry K."/>
            <person name="Baskaran P."/>
            <person name="Daum C."/>
            <person name="Fauchery L."/>
            <person name="Ihrmark K."/>
            <person name="Kuo A."/>
            <person name="LaButti K."/>
            <person name="Lipzen A."/>
            <person name="Morin E."/>
            <person name="Grigoriev I.V."/>
            <person name="Henrissat B."/>
            <person name="Lindahl B."/>
            <person name="Martin F."/>
        </authorList>
    </citation>
    <scope>NUCLEOTIDE SEQUENCE</scope>
    <source>
        <strain evidence="1">JB14</strain>
    </source>
</reference>
<organism evidence="1 2">
    <name type="scientific">Gymnopus androsaceus JB14</name>
    <dbReference type="NCBI Taxonomy" id="1447944"/>
    <lineage>
        <taxon>Eukaryota</taxon>
        <taxon>Fungi</taxon>
        <taxon>Dikarya</taxon>
        <taxon>Basidiomycota</taxon>
        <taxon>Agaricomycotina</taxon>
        <taxon>Agaricomycetes</taxon>
        <taxon>Agaricomycetidae</taxon>
        <taxon>Agaricales</taxon>
        <taxon>Marasmiineae</taxon>
        <taxon>Omphalotaceae</taxon>
        <taxon>Gymnopus</taxon>
    </lineage>
</organism>
<dbReference type="AlphaFoldDB" id="A0A6A4H6V3"/>
<evidence type="ECO:0000313" key="1">
    <source>
        <dbReference type="EMBL" id="KAE9393526.1"/>
    </source>
</evidence>
<name>A0A6A4H6V3_9AGAR</name>
<proteinExistence type="predicted"/>
<dbReference type="EMBL" id="ML769570">
    <property type="protein sequence ID" value="KAE9393526.1"/>
    <property type="molecule type" value="Genomic_DNA"/>
</dbReference>
<dbReference type="Proteomes" id="UP000799118">
    <property type="component" value="Unassembled WGS sequence"/>
</dbReference>
<keyword evidence="2" id="KW-1185">Reference proteome</keyword>
<protein>
    <submittedName>
        <fullName evidence="1">Uncharacterized protein</fullName>
    </submittedName>
</protein>
<gene>
    <name evidence="1" type="ORF">BT96DRAFT_1050921</name>
</gene>
<sequence length="110" mass="12282">HTNDTPSTVVNTLVIIDTEKQVVTPLVSGADFYACPRFSPDGTKLLVRAFTFIEVCTTHCINNSITGCSRKEYKAIYHANRSMAAYPLGWRNGERLMEDIHEAYIIAAMV</sequence>
<evidence type="ECO:0000313" key="2">
    <source>
        <dbReference type="Proteomes" id="UP000799118"/>
    </source>
</evidence>
<feature type="non-terminal residue" evidence="1">
    <location>
        <position position="1"/>
    </location>
</feature>
<dbReference type="OrthoDB" id="43744at2759"/>